<sequence length="262" mass="28147">MIRLRGLTKRYGGNDVLRGVDLDAAAGEFLVILGQSGAGKSTLLRCMNRLVRADGGELSVAGIDAMAQGDPRALRRQAAMIFQHHDVVPRLSVLRNVLTGRLGATPVLASILQFFTRADIALARDCLRRVGLEQKIDARTDSLSGGQRQRVGIARALAQRPRVILADEPVASLDPQSARQVMRYLHAATRELGITVVCNLHQVDYAREFADRIVGLAHGRVVYDGPPTAMGEADLARIYPGPDPAAEPQPLAGALRAAPEGV</sequence>
<keyword evidence="6" id="KW-0472">Membrane</keyword>
<dbReference type="SMART" id="SM00382">
    <property type="entry name" value="AAA"/>
    <property type="match status" value="1"/>
</dbReference>
<dbReference type="NCBIfam" id="TIGR02315">
    <property type="entry name" value="ABC_phnC"/>
    <property type="match status" value="1"/>
</dbReference>
<evidence type="ECO:0000259" key="8">
    <source>
        <dbReference type="PROSITE" id="PS50893"/>
    </source>
</evidence>
<dbReference type="EMBL" id="MJMN01000001">
    <property type="protein sequence ID" value="OMG93319.1"/>
    <property type="molecule type" value="Genomic_DNA"/>
</dbReference>
<keyword evidence="4 10" id="KW-0067">ATP-binding</keyword>
<dbReference type="Proteomes" id="UP001141992">
    <property type="component" value="Unassembled WGS sequence"/>
</dbReference>
<organism evidence="10 11">
    <name type="scientific">Alcaligenes xylosoxydans xylosoxydans</name>
    <name type="common">Achromobacter xylosoxidans</name>
    <dbReference type="NCBI Taxonomy" id="85698"/>
    <lineage>
        <taxon>Bacteria</taxon>
        <taxon>Pseudomonadati</taxon>
        <taxon>Pseudomonadota</taxon>
        <taxon>Betaproteobacteria</taxon>
        <taxon>Burkholderiales</taxon>
        <taxon>Alcaligenaceae</taxon>
        <taxon>Achromobacter</taxon>
    </lineage>
</organism>
<dbReference type="InterPro" id="IPR050086">
    <property type="entry name" value="MetN_ABC_transporter-like"/>
</dbReference>
<evidence type="ECO:0000256" key="5">
    <source>
        <dbReference type="ARBA" id="ARBA00022967"/>
    </source>
</evidence>
<feature type="region of interest" description="Disordered" evidence="7">
    <location>
        <begin position="241"/>
        <end position="262"/>
    </location>
</feature>
<dbReference type="InterPro" id="IPR003439">
    <property type="entry name" value="ABC_transporter-like_ATP-bd"/>
</dbReference>
<name>A0A1R1K1N9_ALCXX</name>
<dbReference type="EMBL" id="JAPZVI010000016">
    <property type="protein sequence ID" value="MCZ8403577.1"/>
    <property type="molecule type" value="Genomic_DNA"/>
</dbReference>
<evidence type="ECO:0000256" key="4">
    <source>
        <dbReference type="ARBA" id="ARBA00022840"/>
    </source>
</evidence>
<evidence type="ECO:0000256" key="2">
    <source>
        <dbReference type="ARBA" id="ARBA00022475"/>
    </source>
</evidence>
<dbReference type="CDD" id="cd03256">
    <property type="entry name" value="ABC_PhnC_transporter"/>
    <property type="match status" value="1"/>
</dbReference>
<dbReference type="GO" id="GO:0015416">
    <property type="term" value="F:ABC-type phosphonate transporter activity"/>
    <property type="evidence" value="ECO:0007669"/>
    <property type="project" value="InterPro"/>
</dbReference>
<evidence type="ECO:0000313" key="10">
    <source>
        <dbReference type="EMBL" id="OMG93319.1"/>
    </source>
</evidence>
<gene>
    <name evidence="9" type="primary">phnC</name>
    <name evidence="10" type="ORF">BIZ92_03040</name>
    <name evidence="9" type="ORF">O9570_19140</name>
</gene>
<dbReference type="Proteomes" id="UP000187251">
    <property type="component" value="Unassembled WGS sequence"/>
</dbReference>
<dbReference type="PROSITE" id="PS00211">
    <property type="entry name" value="ABC_TRANSPORTER_1"/>
    <property type="match status" value="1"/>
</dbReference>
<dbReference type="InterPro" id="IPR012693">
    <property type="entry name" value="ABC_transpr_PhnC"/>
</dbReference>
<keyword evidence="2" id="KW-1003">Cell membrane</keyword>
<comment type="caution">
    <text evidence="10">The sequence shown here is derived from an EMBL/GenBank/DDBJ whole genome shotgun (WGS) entry which is preliminary data.</text>
</comment>
<dbReference type="InterPro" id="IPR017871">
    <property type="entry name" value="ABC_transporter-like_CS"/>
</dbReference>
<reference evidence="9" key="2">
    <citation type="submission" date="2022-12" db="EMBL/GenBank/DDBJ databases">
        <authorList>
            <person name="Voronina O.L."/>
            <person name="Kunda M.S."/>
            <person name="Ryzhova N."/>
            <person name="Aksenova E.I."/>
        </authorList>
    </citation>
    <scope>NUCLEOTIDE SEQUENCE</scope>
    <source>
        <strain evidence="9">SCCH136:Ach223948</strain>
    </source>
</reference>
<reference evidence="10 11" key="1">
    <citation type="submission" date="2016-09" db="EMBL/GenBank/DDBJ databases">
        <title>Phylogenomics of Achromobacter.</title>
        <authorList>
            <person name="Jeukens J."/>
            <person name="Freschi L."/>
            <person name="Vincent A.T."/>
            <person name="Emond-Rheault J.-G."/>
            <person name="Kukavica-Ibrulj I."/>
            <person name="Charette S.J."/>
            <person name="Levesque R.C."/>
        </authorList>
    </citation>
    <scope>NUCLEOTIDE SEQUENCE [LARGE SCALE GENOMIC DNA]</scope>
    <source>
        <strain evidence="10 11">AUS488</strain>
    </source>
</reference>
<dbReference type="InterPro" id="IPR027417">
    <property type="entry name" value="P-loop_NTPase"/>
</dbReference>
<dbReference type="Gene3D" id="3.40.50.300">
    <property type="entry name" value="P-loop containing nucleotide triphosphate hydrolases"/>
    <property type="match status" value="1"/>
</dbReference>
<feature type="domain" description="ABC transporter" evidence="8">
    <location>
        <begin position="2"/>
        <end position="243"/>
    </location>
</feature>
<dbReference type="SUPFAM" id="SSF52540">
    <property type="entry name" value="P-loop containing nucleoside triphosphate hydrolases"/>
    <property type="match status" value="1"/>
</dbReference>
<dbReference type="GO" id="GO:0005524">
    <property type="term" value="F:ATP binding"/>
    <property type="evidence" value="ECO:0007669"/>
    <property type="project" value="UniProtKB-KW"/>
</dbReference>
<dbReference type="PROSITE" id="PS50893">
    <property type="entry name" value="ABC_TRANSPORTER_2"/>
    <property type="match status" value="1"/>
</dbReference>
<dbReference type="GO" id="GO:0016887">
    <property type="term" value="F:ATP hydrolysis activity"/>
    <property type="evidence" value="ECO:0007669"/>
    <property type="project" value="InterPro"/>
</dbReference>
<evidence type="ECO:0000256" key="7">
    <source>
        <dbReference type="SAM" id="MobiDB-lite"/>
    </source>
</evidence>
<evidence type="ECO:0000256" key="6">
    <source>
        <dbReference type="ARBA" id="ARBA00023136"/>
    </source>
</evidence>
<dbReference type="Pfam" id="PF00005">
    <property type="entry name" value="ABC_tran"/>
    <property type="match status" value="1"/>
</dbReference>
<dbReference type="OrthoDB" id="9802264at2"/>
<keyword evidence="1" id="KW-0813">Transport</keyword>
<evidence type="ECO:0000256" key="1">
    <source>
        <dbReference type="ARBA" id="ARBA00022448"/>
    </source>
</evidence>
<dbReference type="PANTHER" id="PTHR43166:SF6">
    <property type="entry name" value="PHOSPHONATES IMPORT ATP-BINDING PROTEIN PHNC"/>
    <property type="match status" value="1"/>
</dbReference>
<proteinExistence type="predicted"/>
<dbReference type="GO" id="GO:0016020">
    <property type="term" value="C:membrane"/>
    <property type="evidence" value="ECO:0007669"/>
    <property type="project" value="InterPro"/>
</dbReference>
<dbReference type="InterPro" id="IPR003593">
    <property type="entry name" value="AAA+_ATPase"/>
</dbReference>
<accession>A0A1R1K1N9</accession>
<protein>
    <submittedName>
        <fullName evidence="10">Phosphonate ABC transporter ATP-binding protein</fullName>
    </submittedName>
</protein>
<evidence type="ECO:0000313" key="11">
    <source>
        <dbReference type="Proteomes" id="UP000187251"/>
    </source>
</evidence>
<dbReference type="AlphaFoldDB" id="A0A1R1K1N9"/>
<evidence type="ECO:0000313" key="9">
    <source>
        <dbReference type="EMBL" id="MCZ8403577.1"/>
    </source>
</evidence>
<dbReference type="PANTHER" id="PTHR43166">
    <property type="entry name" value="AMINO ACID IMPORT ATP-BINDING PROTEIN"/>
    <property type="match status" value="1"/>
</dbReference>
<evidence type="ECO:0000256" key="3">
    <source>
        <dbReference type="ARBA" id="ARBA00022741"/>
    </source>
</evidence>
<dbReference type="RefSeq" id="WP_076408240.1">
    <property type="nucleotide sequence ID" value="NZ_AP028040.1"/>
</dbReference>
<keyword evidence="5" id="KW-1278">Translocase</keyword>
<keyword evidence="3" id="KW-0547">Nucleotide-binding</keyword>